<feature type="compositionally biased region" description="Low complexity" evidence="2">
    <location>
        <begin position="58"/>
        <end position="82"/>
    </location>
</feature>
<reference evidence="3" key="2">
    <citation type="submission" date="2014-07" db="EMBL/GenBank/DDBJ databases">
        <authorList>
            <person name="Hull J."/>
        </authorList>
    </citation>
    <scope>NUCLEOTIDE SEQUENCE</scope>
</reference>
<dbReference type="PANTHER" id="PTHR28594">
    <property type="entry name" value="ATR-INTERACTING PROTEIN"/>
    <property type="match status" value="1"/>
</dbReference>
<feature type="region of interest" description="Disordered" evidence="2">
    <location>
        <begin position="1"/>
        <end position="159"/>
    </location>
</feature>
<feature type="compositionally biased region" description="Basic and acidic residues" evidence="2">
    <location>
        <begin position="190"/>
        <end position="200"/>
    </location>
</feature>
<evidence type="ECO:0000256" key="2">
    <source>
        <dbReference type="SAM" id="MobiDB-lite"/>
    </source>
</evidence>
<protein>
    <submittedName>
        <fullName evidence="3">Uncharacterized protein</fullName>
    </submittedName>
</protein>
<evidence type="ECO:0000313" key="3">
    <source>
        <dbReference type="EMBL" id="JAG23446.1"/>
    </source>
</evidence>
<feature type="compositionally biased region" description="Low complexity" evidence="2">
    <location>
        <begin position="333"/>
        <end position="350"/>
    </location>
</feature>
<dbReference type="EMBL" id="GBHO01020158">
    <property type="protein sequence ID" value="JAG23446.1"/>
    <property type="molecule type" value="Transcribed_RNA"/>
</dbReference>
<proteinExistence type="predicted"/>
<feature type="compositionally biased region" description="Low complexity" evidence="2">
    <location>
        <begin position="17"/>
        <end position="36"/>
    </location>
</feature>
<dbReference type="PANTHER" id="PTHR28594:SF1">
    <property type="entry name" value="ATR-INTERACTING PROTEIN"/>
    <property type="match status" value="1"/>
</dbReference>
<keyword evidence="1" id="KW-0175">Coiled coil</keyword>
<dbReference type="GO" id="GO:0006281">
    <property type="term" value="P:DNA repair"/>
    <property type="evidence" value="ECO:0007669"/>
    <property type="project" value="TreeGrafter"/>
</dbReference>
<feature type="compositionally biased region" description="Basic and acidic residues" evidence="2">
    <location>
        <begin position="43"/>
        <end position="52"/>
    </location>
</feature>
<feature type="region of interest" description="Disordered" evidence="2">
    <location>
        <begin position="279"/>
        <end position="305"/>
    </location>
</feature>
<feature type="region of interest" description="Disordered" evidence="2">
    <location>
        <begin position="174"/>
        <end position="207"/>
    </location>
</feature>
<accession>A0A0A9XVN6</accession>
<feature type="coiled-coil region" evidence="1">
    <location>
        <begin position="476"/>
        <end position="539"/>
    </location>
</feature>
<dbReference type="AlphaFoldDB" id="A0A0A9XVN6"/>
<reference evidence="3" key="1">
    <citation type="journal article" date="2014" name="PLoS ONE">
        <title>Transcriptome-Based Identification of ABC Transporters in the Western Tarnished Plant Bug Lygus hesperus.</title>
        <authorList>
            <person name="Hull J.J."/>
            <person name="Chaney K."/>
            <person name="Geib S.M."/>
            <person name="Fabrick J.A."/>
            <person name="Brent C.S."/>
            <person name="Walsh D."/>
            <person name="Lavine L.C."/>
        </authorList>
    </citation>
    <scope>NUCLEOTIDE SEQUENCE</scope>
</reference>
<sequence>MSKKDQPSKYLSSFYSNPGQNAQNNNPGRPQANAQPPASPKPSSHDVDKFKNPADFFKSSQTVSSQSLSSQIRSSQSSKRTSFGAGGSTHDLLSQSFQPKRPVMGQNAPGNPQFVKPPSPSKPVLPNKPMFARPTGSGFNKPFPSIQRKSHSGLDQNAASTKALELQWTTKMRQAKKAGMEGQKLQGFNQEKRNMARSDTGKSPMGKSLWADVSFTKTDAACKNQQNDPWYSNDVWGDDLSVEAIDECLRVACTQEAKKSADMIAEDAMSSWMNESWASPEKFTTTKPKPGTASVKTALFTEKKDDSKEKGDDFMALLSGDPAFMSFLDTVESQQKTSPMSSSSKTSTDSAGKALPRTQAFSTQGRSASSQISLSRSQLLPTATPHPSTQLRRSVPLSERLPVSTTSGNLSFVIKAKEFESPSKNEGLSLSQRKLQKPTKSLPSPTMTNTTKHQTEWLRGQLEKITSEFSHLKEDVQVKEGESKLLREKLKTAEEEVKKHKLEKAKELGTLREAFEKKVKQLEKQLEATQVQAIFKAKEAESSLEKYRELKTVSVLAPEPSVCQSFKNLPLVGSRPGESSRTLLVDETASTNEIVDETIMDLLTPPKKEACTPMVEGTPERCLFEDSPVKNPIEVKTDNAVIDETTIADKETQSVETPVPTLINLPKDLVFDEYFLERNPEFVKASYKVVHGKQPKKELNHFLIPPMEYLPHALLKTEFSEQELENYLVRRPTLVELWGT</sequence>
<feature type="region of interest" description="Disordered" evidence="2">
    <location>
        <begin position="332"/>
        <end position="403"/>
    </location>
</feature>
<dbReference type="InterPro" id="IPR033349">
    <property type="entry name" value="ATRIP"/>
</dbReference>
<name>A0A0A9XVN6_LYGHE</name>
<feature type="compositionally biased region" description="Polar residues" evidence="2">
    <location>
        <begin position="424"/>
        <end position="452"/>
    </location>
</feature>
<feature type="non-terminal residue" evidence="3">
    <location>
        <position position="740"/>
    </location>
</feature>
<dbReference type="GO" id="GO:0000077">
    <property type="term" value="P:DNA damage checkpoint signaling"/>
    <property type="evidence" value="ECO:0007669"/>
    <property type="project" value="InterPro"/>
</dbReference>
<gene>
    <name evidence="3" type="ORF">CM83_4382</name>
</gene>
<feature type="compositionally biased region" description="Low complexity" evidence="2">
    <location>
        <begin position="366"/>
        <end position="380"/>
    </location>
</feature>
<feature type="region of interest" description="Disordered" evidence="2">
    <location>
        <begin position="423"/>
        <end position="452"/>
    </location>
</feature>
<evidence type="ECO:0000256" key="1">
    <source>
        <dbReference type="SAM" id="Coils"/>
    </source>
</evidence>
<organism evidence="3">
    <name type="scientific">Lygus hesperus</name>
    <name type="common">Western plant bug</name>
    <dbReference type="NCBI Taxonomy" id="30085"/>
    <lineage>
        <taxon>Eukaryota</taxon>
        <taxon>Metazoa</taxon>
        <taxon>Ecdysozoa</taxon>
        <taxon>Arthropoda</taxon>
        <taxon>Hexapoda</taxon>
        <taxon>Insecta</taxon>
        <taxon>Pterygota</taxon>
        <taxon>Neoptera</taxon>
        <taxon>Paraneoptera</taxon>
        <taxon>Hemiptera</taxon>
        <taxon>Heteroptera</taxon>
        <taxon>Panheteroptera</taxon>
        <taxon>Cimicomorpha</taxon>
        <taxon>Miridae</taxon>
        <taxon>Mirini</taxon>
        <taxon>Lygus</taxon>
    </lineage>
</organism>